<feature type="non-terminal residue" evidence="2">
    <location>
        <position position="1"/>
    </location>
</feature>
<gene>
    <name evidence="2" type="ORF">PEVE_00040984</name>
</gene>
<sequence>LVTAQHVPGKLNTVADSESRVFNDSREWKIDLQTSYLLRLSGKHSLGATSPGSSGRSSSPSSQHETPSNRPREPPKYTSNVSPITLSRVSHFRGQYQAMGLSNDVIVTVARL</sequence>
<organism evidence="2 3">
    <name type="scientific">Porites evermanni</name>
    <dbReference type="NCBI Taxonomy" id="104178"/>
    <lineage>
        <taxon>Eukaryota</taxon>
        <taxon>Metazoa</taxon>
        <taxon>Cnidaria</taxon>
        <taxon>Anthozoa</taxon>
        <taxon>Hexacorallia</taxon>
        <taxon>Scleractinia</taxon>
        <taxon>Fungiina</taxon>
        <taxon>Poritidae</taxon>
        <taxon>Porites</taxon>
    </lineage>
</organism>
<keyword evidence="3" id="KW-1185">Reference proteome</keyword>
<reference evidence="2 3" key="1">
    <citation type="submission" date="2022-05" db="EMBL/GenBank/DDBJ databases">
        <authorList>
            <consortium name="Genoscope - CEA"/>
            <person name="William W."/>
        </authorList>
    </citation>
    <scope>NUCLEOTIDE SEQUENCE [LARGE SCALE GENOMIC DNA]</scope>
</reference>
<accession>A0ABN8NBT3</accession>
<name>A0ABN8NBT3_9CNID</name>
<proteinExistence type="predicted"/>
<dbReference type="Proteomes" id="UP001159427">
    <property type="component" value="Unassembled WGS sequence"/>
</dbReference>
<feature type="compositionally biased region" description="Low complexity" evidence="1">
    <location>
        <begin position="50"/>
        <end position="62"/>
    </location>
</feature>
<comment type="caution">
    <text evidence="2">The sequence shown here is derived from an EMBL/GenBank/DDBJ whole genome shotgun (WGS) entry which is preliminary data.</text>
</comment>
<evidence type="ECO:0000256" key="1">
    <source>
        <dbReference type="SAM" id="MobiDB-lite"/>
    </source>
</evidence>
<evidence type="ECO:0000313" key="3">
    <source>
        <dbReference type="Proteomes" id="UP001159427"/>
    </source>
</evidence>
<evidence type="ECO:0000313" key="2">
    <source>
        <dbReference type="EMBL" id="CAH3045109.1"/>
    </source>
</evidence>
<protein>
    <submittedName>
        <fullName evidence="2">Uncharacterized protein</fullName>
    </submittedName>
</protein>
<feature type="region of interest" description="Disordered" evidence="1">
    <location>
        <begin position="43"/>
        <end position="83"/>
    </location>
</feature>
<dbReference type="EMBL" id="CALNXI010000766">
    <property type="protein sequence ID" value="CAH3045109.1"/>
    <property type="molecule type" value="Genomic_DNA"/>
</dbReference>